<reference evidence="16" key="3">
    <citation type="submission" date="2025-09" db="UniProtKB">
        <authorList>
            <consortium name="Ensembl"/>
        </authorList>
    </citation>
    <scope>IDENTIFICATION</scope>
</reference>
<organism evidence="16 17">
    <name type="scientific">Latimeria chalumnae</name>
    <name type="common">Coelacanth</name>
    <dbReference type="NCBI Taxonomy" id="7897"/>
    <lineage>
        <taxon>Eukaryota</taxon>
        <taxon>Metazoa</taxon>
        <taxon>Chordata</taxon>
        <taxon>Craniata</taxon>
        <taxon>Vertebrata</taxon>
        <taxon>Euteleostomi</taxon>
        <taxon>Coelacanthiformes</taxon>
        <taxon>Coelacanthidae</taxon>
        <taxon>Latimeria</taxon>
    </lineage>
</organism>
<dbReference type="CDD" id="cd17423">
    <property type="entry name" value="MFS_MCT11_13"/>
    <property type="match status" value="1"/>
</dbReference>
<dbReference type="PANTHER" id="PTHR11360">
    <property type="entry name" value="MONOCARBOXYLATE TRANSPORTER"/>
    <property type="match status" value="1"/>
</dbReference>
<accession>H3ACA2</accession>
<feature type="transmembrane region" description="Helical" evidence="14">
    <location>
        <begin position="317"/>
        <end position="336"/>
    </location>
</feature>
<protein>
    <recommendedName>
        <fullName evidence="12">Monocarboxylate transporter 13</fullName>
    </recommendedName>
    <alternativeName>
        <fullName evidence="13">Solute carrier family 16 member 13</fullName>
    </alternativeName>
</protein>
<evidence type="ECO:0000256" key="6">
    <source>
        <dbReference type="ARBA" id="ARBA00022692"/>
    </source>
</evidence>
<feature type="transmembrane region" description="Helical" evidence="14">
    <location>
        <begin position="294"/>
        <end position="311"/>
    </location>
</feature>
<comment type="function">
    <text evidence="11">Proton-linked monocarboxylate transporter. May catalyze the transport of monocarboxylates across the plasma membrane.</text>
</comment>
<keyword evidence="9" id="KW-0333">Golgi apparatus</keyword>
<evidence type="ECO:0000256" key="12">
    <source>
        <dbReference type="ARBA" id="ARBA00073869"/>
    </source>
</evidence>
<evidence type="ECO:0000256" key="7">
    <source>
        <dbReference type="ARBA" id="ARBA00022847"/>
    </source>
</evidence>
<evidence type="ECO:0000256" key="11">
    <source>
        <dbReference type="ARBA" id="ARBA00059080"/>
    </source>
</evidence>
<feature type="transmembrane region" description="Helical" evidence="14">
    <location>
        <begin position="98"/>
        <end position="119"/>
    </location>
</feature>
<feature type="transmembrane region" description="Helical" evidence="14">
    <location>
        <begin position="131"/>
        <end position="152"/>
    </location>
</feature>
<keyword evidence="8 14" id="KW-1133">Transmembrane helix</keyword>
<feature type="transmembrane region" description="Helical" evidence="14">
    <location>
        <begin position="225"/>
        <end position="242"/>
    </location>
</feature>
<evidence type="ECO:0000256" key="1">
    <source>
        <dbReference type="ARBA" id="ARBA00004651"/>
    </source>
</evidence>
<comment type="similarity">
    <text evidence="3">Belongs to the major facilitator superfamily. Monocarboxylate porter (TC 2.A.1.13) family.</text>
</comment>
<dbReference type="FunFam" id="1.20.1250.20:FF:000163">
    <property type="entry name" value="Putative monocarboxylate transporter 13"/>
    <property type="match status" value="1"/>
</dbReference>
<keyword evidence="6 14" id="KW-0812">Transmembrane</keyword>
<evidence type="ECO:0000256" key="13">
    <source>
        <dbReference type="ARBA" id="ARBA00078721"/>
    </source>
</evidence>
<dbReference type="GO" id="GO:0015293">
    <property type="term" value="F:symporter activity"/>
    <property type="evidence" value="ECO:0007669"/>
    <property type="project" value="UniProtKB-KW"/>
</dbReference>
<dbReference type="PROSITE" id="PS50850">
    <property type="entry name" value="MFS"/>
    <property type="match status" value="1"/>
</dbReference>
<dbReference type="InterPro" id="IPR048233">
    <property type="entry name" value="MFS_MCT_13"/>
</dbReference>
<dbReference type="InterPro" id="IPR020846">
    <property type="entry name" value="MFS_dom"/>
</dbReference>
<proteinExistence type="inferred from homology"/>
<dbReference type="Pfam" id="PF07690">
    <property type="entry name" value="MFS_1"/>
    <property type="match status" value="1"/>
</dbReference>
<evidence type="ECO:0000259" key="15">
    <source>
        <dbReference type="PROSITE" id="PS50850"/>
    </source>
</evidence>
<evidence type="ECO:0000256" key="3">
    <source>
        <dbReference type="ARBA" id="ARBA00006727"/>
    </source>
</evidence>
<dbReference type="AlphaFoldDB" id="H3ACA2"/>
<dbReference type="Bgee" id="ENSLACG00000006452">
    <property type="expression patterns" value="Expressed in pectoral fin and 1 other cell type or tissue"/>
</dbReference>
<dbReference type="GO" id="GO:0000139">
    <property type="term" value="C:Golgi membrane"/>
    <property type="evidence" value="ECO:0007669"/>
    <property type="project" value="UniProtKB-SubCell"/>
</dbReference>
<evidence type="ECO:0000313" key="17">
    <source>
        <dbReference type="Proteomes" id="UP000008672"/>
    </source>
</evidence>
<reference evidence="16" key="2">
    <citation type="submission" date="2025-08" db="UniProtKB">
        <authorList>
            <consortium name="Ensembl"/>
        </authorList>
    </citation>
    <scope>IDENTIFICATION</scope>
</reference>
<feature type="transmembrane region" description="Helical" evidence="14">
    <location>
        <begin position="75"/>
        <end position="92"/>
    </location>
</feature>
<evidence type="ECO:0000256" key="4">
    <source>
        <dbReference type="ARBA" id="ARBA00022448"/>
    </source>
</evidence>
<keyword evidence="4" id="KW-0813">Transport</keyword>
<keyword evidence="7" id="KW-0769">Symport</keyword>
<evidence type="ECO:0000256" key="5">
    <source>
        <dbReference type="ARBA" id="ARBA00022475"/>
    </source>
</evidence>
<gene>
    <name evidence="16" type="primary">LOC102367635</name>
</gene>
<dbReference type="STRING" id="7897.ENSLACP00000007273"/>
<dbReference type="InterPro" id="IPR050327">
    <property type="entry name" value="Proton-linked_MCT"/>
</dbReference>
<dbReference type="InParanoid" id="H3ACA2"/>
<keyword evidence="5" id="KW-1003">Cell membrane</keyword>
<sequence>PDGGWGWMVVLAGFLMNTLSYGILRSFGVFFNEFVHYFEESASRVSWVASIALATQQLTSPIGSAIGTRYGARPVVIAGGILSCVGFLLASFGNSLVHIYLCIGLLTGLGWGLSYSSTMGMVSRYFKRRRVLAVGMVLTGVGIGSFVLSLLFQVLIDTFAWRGTLHILSAVVLNLCVCGALLRPIALQDDLRQPNDKRTINGNKGLHCFRELTSIFDFSLMKQRAFFVFCLATVMISMGYFMPYVHLVAHGSSLGLTKYEAAFVISLTSITDTVARLFSGWLADLKLLRTTHFLFIWNTLTGLSLILLPFGKTYTSLVALGLLYGFCAGGLVPVFFGVVTDLVGVSRVLNGTGLSVMMMSVGGLLGPPLSGWLRDITGAYTVSFFTCGGFLLLGSLALLALPSFFSSSPSPSEATKKGKD</sequence>
<dbReference type="eggNOG" id="KOG2504">
    <property type="taxonomic scope" value="Eukaryota"/>
</dbReference>
<dbReference type="InterPro" id="IPR011701">
    <property type="entry name" value="MFS"/>
</dbReference>
<name>H3ACA2_LATCH</name>
<comment type="subcellular location">
    <subcellularLocation>
        <location evidence="1">Cell membrane</location>
        <topology evidence="1">Multi-pass membrane protein</topology>
    </subcellularLocation>
    <subcellularLocation>
        <location evidence="2">Golgi apparatus membrane</location>
        <topology evidence="2">Multi-pass membrane protein</topology>
    </subcellularLocation>
</comment>
<dbReference type="Proteomes" id="UP000008672">
    <property type="component" value="Unassembled WGS sequence"/>
</dbReference>
<dbReference type="GeneTree" id="ENSGT00940000159372"/>
<dbReference type="FunCoup" id="H3ACA2">
    <property type="interactions" value="524"/>
</dbReference>
<keyword evidence="17" id="KW-1185">Reference proteome</keyword>
<evidence type="ECO:0000256" key="9">
    <source>
        <dbReference type="ARBA" id="ARBA00023034"/>
    </source>
</evidence>
<evidence type="ECO:0000256" key="10">
    <source>
        <dbReference type="ARBA" id="ARBA00023136"/>
    </source>
</evidence>
<feature type="transmembrane region" description="Helical" evidence="14">
    <location>
        <begin position="378"/>
        <end position="401"/>
    </location>
</feature>
<keyword evidence="10 14" id="KW-0472">Membrane</keyword>
<dbReference type="InterPro" id="IPR036259">
    <property type="entry name" value="MFS_trans_sf"/>
</dbReference>
<evidence type="ECO:0000256" key="2">
    <source>
        <dbReference type="ARBA" id="ARBA00004653"/>
    </source>
</evidence>
<dbReference type="OMA" id="GCLLTIC"/>
<dbReference type="EMBL" id="AFYH01207775">
    <property type="status" value="NOT_ANNOTATED_CDS"/>
    <property type="molecule type" value="Genomic_DNA"/>
</dbReference>
<feature type="transmembrane region" description="Helical" evidence="14">
    <location>
        <begin position="6"/>
        <end position="24"/>
    </location>
</feature>
<evidence type="ECO:0000256" key="8">
    <source>
        <dbReference type="ARBA" id="ARBA00022989"/>
    </source>
</evidence>
<dbReference type="Gene3D" id="1.20.1250.20">
    <property type="entry name" value="MFS general substrate transporter like domains"/>
    <property type="match status" value="2"/>
</dbReference>
<dbReference type="PANTHER" id="PTHR11360:SF19">
    <property type="entry name" value="MONOCARBOXYLATE TRANSPORTER 13"/>
    <property type="match status" value="1"/>
</dbReference>
<dbReference type="Ensembl" id="ENSLACT00000007333.1">
    <property type="protein sequence ID" value="ENSLACP00000007273.1"/>
    <property type="gene ID" value="ENSLACG00000006452.1"/>
</dbReference>
<dbReference type="HOGENOM" id="CLU_001265_59_1_1"/>
<evidence type="ECO:0000313" key="16">
    <source>
        <dbReference type="Ensembl" id="ENSLACP00000007273.1"/>
    </source>
</evidence>
<dbReference type="GO" id="GO:0005886">
    <property type="term" value="C:plasma membrane"/>
    <property type="evidence" value="ECO:0007669"/>
    <property type="project" value="UniProtKB-SubCell"/>
</dbReference>
<feature type="transmembrane region" description="Helical" evidence="14">
    <location>
        <begin position="348"/>
        <end position="366"/>
    </location>
</feature>
<dbReference type="SUPFAM" id="SSF103473">
    <property type="entry name" value="MFS general substrate transporter"/>
    <property type="match status" value="1"/>
</dbReference>
<dbReference type="GO" id="GO:0008028">
    <property type="term" value="F:monocarboxylic acid transmembrane transporter activity"/>
    <property type="evidence" value="ECO:0007669"/>
    <property type="project" value="TreeGrafter"/>
</dbReference>
<feature type="transmembrane region" description="Helical" evidence="14">
    <location>
        <begin position="164"/>
        <end position="182"/>
    </location>
</feature>
<feature type="domain" description="Major facilitator superfamily (MFS) profile" evidence="15">
    <location>
        <begin position="6"/>
        <end position="412"/>
    </location>
</feature>
<evidence type="ECO:0000256" key="14">
    <source>
        <dbReference type="SAM" id="Phobius"/>
    </source>
</evidence>
<reference evidence="17" key="1">
    <citation type="submission" date="2011-08" db="EMBL/GenBank/DDBJ databases">
        <title>The draft genome of Latimeria chalumnae.</title>
        <authorList>
            <person name="Di Palma F."/>
            <person name="Alfoldi J."/>
            <person name="Johnson J."/>
            <person name="Berlin A."/>
            <person name="Gnerre S."/>
            <person name="Jaffe D."/>
            <person name="MacCallum I."/>
            <person name="Young S."/>
            <person name="Walker B.J."/>
            <person name="Lander E."/>
            <person name="Lindblad-Toh K."/>
        </authorList>
    </citation>
    <scope>NUCLEOTIDE SEQUENCE [LARGE SCALE GENOMIC DNA]</scope>
    <source>
        <strain evidence="17">Wild caught</strain>
    </source>
</reference>